<evidence type="ECO:0000313" key="3">
    <source>
        <dbReference type="Proteomes" id="UP000635477"/>
    </source>
</evidence>
<feature type="signal peptide" evidence="1">
    <location>
        <begin position="1"/>
        <end position="18"/>
    </location>
</feature>
<comment type="caution">
    <text evidence="2">The sequence shown here is derived from an EMBL/GenBank/DDBJ whole genome shotgun (WGS) entry which is preliminary data.</text>
</comment>
<feature type="chain" id="PRO_5034188316" evidence="1">
    <location>
        <begin position="19"/>
        <end position="327"/>
    </location>
</feature>
<dbReference type="EMBL" id="JABEYC010000630">
    <property type="protein sequence ID" value="KAF4975542.1"/>
    <property type="molecule type" value="Genomic_DNA"/>
</dbReference>
<reference evidence="2" key="1">
    <citation type="journal article" date="2020" name="BMC Genomics">
        <title>Correction to: Identification and distribution of gene clusters required for synthesis of sphingolipid metabolism inhibitors in diverse species of the filamentous fungus Fusarium.</title>
        <authorList>
            <person name="Kim H.S."/>
            <person name="Lohmar J.M."/>
            <person name="Busman M."/>
            <person name="Brown D.W."/>
            <person name="Naumann T.A."/>
            <person name="Divon H.H."/>
            <person name="Lysoe E."/>
            <person name="Uhlig S."/>
            <person name="Proctor R.H."/>
        </authorList>
    </citation>
    <scope>NUCLEOTIDE SEQUENCE</scope>
    <source>
        <strain evidence="2">NRRL 22465</strain>
    </source>
</reference>
<dbReference type="Proteomes" id="UP000635477">
    <property type="component" value="Unassembled WGS sequence"/>
</dbReference>
<dbReference type="OrthoDB" id="5218136at2759"/>
<dbReference type="InterPro" id="IPR023296">
    <property type="entry name" value="Glyco_hydro_beta-prop_sf"/>
</dbReference>
<proteinExistence type="predicted"/>
<evidence type="ECO:0000256" key="1">
    <source>
        <dbReference type="SAM" id="SignalP"/>
    </source>
</evidence>
<accession>A0A8H4XHM0</accession>
<keyword evidence="1" id="KW-0732">Signal</keyword>
<dbReference type="AlphaFoldDB" id="A0A8H4XHM0"/>
<gene>
    <name evidence="2" type="ORF">FZEAL_7688</name>
</gene>
<sequence>MKTLSLLISVILAGLADAQTAPSPYGWPIWTHKGEVKPKSSLVYNPTNEIIFPALFNAGAYLANPLGQWYMYYAPHDAPGGVALMYADSIEGPWTEYENNPVISNQWGDYYNVSHVSSPHPIWNNEAGRVFVYFHGENNVTRWAETDNGYDFDYGGAAVTNRMGGPRVTESSYARVFTHTNPLSKYKYAMFYMANEVDGRRRIRLAESIDGRAWTVSPKRVLWGGTEEGHSLSGANLIKYRNVLYLIYHGSSGKIYARSVDRTLRKINATPIVLYSASGEATDIGRSAAPHMVRANGKWYLFYESGARSQTTIMWAKANTCYLTKCV</sequence>
<reference evidence="2" key="2">
    <citation type="submission" date="2020-05" db="EMBL/GenBank/DDBJ databases">
        <authorList>
            <person name="Kim H.-S."/>
            <person name="Proctor R.H."/>
            <person name="Brown D.W."/>
        </authorList>
    </citation>
    <scope>NUCLEOTIDE SEQUENCE</scope>
    <source>
        <strain evidence="2">NRRL 22465</strain>
    </source>
</reference>
<keyword evidence="3" id="KW-1185">Reference proteome</keyword>
<evidence type="ECO:0000313" key="2">
    <source>
        <dbReference type="EMBL" id="KAF4975542.1"/>
    </source>
</evidence>
<organism evidence="2 3">
    <name type="scientific">Fusarium zealandicum</name>
    <dbReference type="NCBI Taxonomy" id="1053134"/>
    <lineage>
        <taxon>Eukaryota</taxon>
        <taxon>Fungi</taxon>
        <taxon>Dikarya</taxon>
        <taxon>Ascomycota</taxon>
        <taxon>Pezizomycotina</taxon>
        <taxon>Sordariomycetes</taxon>
        <taxon>Hypocreomycetidae</taxon>
        <taxon>Hypocreales</taxon>
        <taxon>Nectriaceae</taxon>
        <taxon>Fusarium</taxon>
        <taxon>Fusarium staphyleae species complex</taxon>
    </lineage>
</organism>
<name>A0A8H4XHM0_9HYPO</name>
<dbReference type="SUPFAM" id="SSF75005">
    <property type="entry name" value="Arabinanase/levansucrase/invertase"/>
    <property type="match status" value="2"/>
</dbReference>
<protein>
    <submittedName>
        <fullName evidence="2">Uncharacterized protein</fullName>
    </submittedName>
</protein>
<dbReference type="Gene3D" id="2.115.10.20">
    <property type="entry name" value="Glycosyl hydrolase domain, family 43"/>
    <property type="match status" value="2"/>
</dbReference>